<organism evidence="1 2">
    <name type="scientific">Kickxella alabastrina</name>
    <dbReference type="NCBI Taxonomy" id="61397"/>
    <lineage>
        <taxon>Eukaryota</taxon>
        <taxon>Fungi</taxon>
        <taxon>Fungi incertae sedis</taxon>
        <taxon>Zoopagomycota</taxon>
        <taxon>Kickxellomycotina</taxon>
        <taxon>Kickxellomycetes</taxon>
        <taxon>Kickxellales</taxon>
        <taxon>Kickxellaceae</taxon>
        <taxon>Kickxella</taxon>
    </lineage>
</organism>
<name>A0ACC1IEF9_9FUNG</name>
<comment type="caution">
    <text evidence="1">The sequence shown here is derived from an EMBL/GenBank/DDBJ whole genome shotgun (WGS) entry which is preliminary data.</text>
</comment>
<gene>
    <name evidence="1" type="primary">RTC2_3</name>
    <name evidence="1" type="ORF">LPJ66_005725</name>
</gene>
<dbReference type="EMBL" id="JANBPG010000827">
    <property type="protein sequence ID" value="KAJ1893487.1"/>
    <property type="molecule type" value="Genomic_DNA"/>
</dbReference>
<accession>A0ACC1IEF9</accession>
<evidence type="ECO:0000313" key="1">
    <source>
        <dbReference type="EMBL" id="KAJ1893487.1"/>
    </source>
</evidence>
<dbReference type="Proteomes" id="UP001150581">
    <property type="component" value="Unassembled WGS sequence"/>
</dbReference>
<proteinExistence type="predicted"/>
<keyword evidence="2" id="KW-1185">Reference proteome</keyword>
<evidence type="ECO:0000313" key="2">
    <source>
        <dbReference type="Proteomes" id="UP001150581"/>
    </source>
</evidence>
<reference evidence="1" key="1">
    <citation type="submission" date="2022-07" db="EMBL/GenBank/DDBJ databases">
        <title>Phylogenomic reconstructions and comparative analyses of Kickxellomycotina fungi.</title>
        <authorList>
            <person name="Reynolds N.K."/>
            <person name="Stajich J.E."/>
            <person name="Barry K."/>
            <person name="Grigoriev I.V."/>
            <person name="Crous P."/>
            <person name="Smith M.E."/>
        </authorList>
    </citation>
    <scope>NUCLEOTIDE SEQUENCE</scope>
    <source>
        <strain evidence="1">Benny 63K</strain>
    </source>
</reference>
<sequence length="269" mass="30530">MIDPSIFISSFFGYTSILCWVVVLFPQIHLNYKRKSCDGISLTFYLMWSFGDLLNLVGAVMGNLIITAVLLPLYYILTDGIIIWQFYSYRNNHPRLDGELDGEADEESWLILHPSPDQSNCDNNEHAIFSTICCPHSALIGAGLLLAGGFALYYCSAYLDWFAHVDLRWAVGQLCGYISAVVYLGAYIPQLVKNYRTKSTEGLSMLTFVLVILGNVTYCLSILTLQRPTREYLEKYAAWLLGASSTIWLELGILYQFYIYRRRGAAQEQ</sequence>
<protein>
    <submittedName>
        <fullName evidence="1">Vacuolar membrane transporter for cationic amino acids</fullName>
    </submittedName>
</protein>